<dbReference type="EMBL" id="CAJNOO010009717">
    <property type="protein sequence ID" value="CAF1493787.1"/>
    <property type="molecule type" value="Genomic_DNA"/>
</dbReference>
<dbReference type="OrthoDB" id="10520935at2759"/>
<dbReference type="InterPro" id="IPR012337">
    <property type="entry name" value="RNaseH-like_sf"/>
</dbReference>
<reference evidence="2" key="1">
    <citation type="submission" date="2021-02" db="EMBL/GenBank/DDBJ databases">
        <authorList>
            <person name="Nowell W R."/>
        </authorList>
    </citation>
    <scope>NUCLEOTIDE SEQUENCE</scope>
</reference>
<feature type="compositionally biased region" description="Acidic residues" evidence="1">
    <location>
        <begin position="1"/>
        <end position="17"/>
    </location>
</feature>
<comment type="caution">
    <text evidence="2">The sequence shown here is derived from an EMBL/GenBank/DDBJ whole genome shotgun (WGS) entry which is preliminary data.</text>
</comment>
<evidence type="ECO:0000313" key="2">
    <source>
        <dbReference type="EMBL" id="CAF1493787.1"/>
    </source>
</evidence>
<proteinExistence type="predicted"/>
<name>A0A815SRI2_9BILA</name>
<feature type="non-terminal residue" evidence="2">
    <location>
        <position position="1"/>
    </location>
</feature>
<feature type="region of interest" description="Disordered" evidence="1">
    <location>
        <begin position="1"/>
        <end position="35"/>
    </location>
</feature>
<sequence>NDGLSSEEESGDDEEDVVPSLPMVRKRKTNDKEPLLSKKSVEDIPRAAKTILLTIKQCKKMVKFIKQSGSNKDIENLGGTTVHQAIDSLQSILKSFKIIKKIFIYKQQHKLIMNIDEKTIKQILLLLKPFKDVIRLIQTGNSPSLHMVLLCFQTLKDVMSSYQSLLDYDKTHGGDESKEDFDETDEDILDELEGITFFWNRIRGVLNEMFALDIRHYAATLLHPKYRSLKACSATERSECYTYVRQQIQLISIEPNGSNEQ</sequence>
<dbReference type="AlphaFoldDB" id="A0A815SRI2"/>
<gene>
    <name evidence="2" type="ORF">RFH988_LOCUS38515</name>
</gene>
<dbReference type="Proteomes" id="UP000663882">
    <property type="component" value="Unassembled WGS sequence"/>
</dbReference>
<dbReference type="SUPFAM" id="SSF53098">
    <property type="entry name" value="Ribonuclease H-like"/>
    <property type="match status" value="1"/>
</dbReference>
<evidence type="ECO:0000313" key="3">
    <source>
        <dbReference type="Proteomes" id="UP000663882"/>
    </source>
</evidence>
<organism evidence="2 3">
    <name type="scientific">Rotaria sordida</name>
    <dbReference type="NCBI Taxonomy" id="392033"/>
    <lineage>
        <taxon>Eukaryota</taxon>
        <taxon>Metazoa</taxon>
        <taxon>Spiralia</taxon>
        <taxon>Gnathifera</taxon>
        <taxon>Rotifera</taxon>
        <taxon>Eurotatoria</taxon>
        <taxon>Bdelloidea</taxon>
        <taxon>Philodinida</taxon>
        <taxon>Philodinidae</taxon>
        <taxon>Rotaria</taxon>
    </lineage>
</organism>
<protein>
    <submittedName>
        <fullName evidence="2">Uncharacterized protein</fullName>
    </submittedName>
</protein>
<accession>A0A815SRI2</accession>
<evidence type="ECO:0000256" key="1">
    <source>
        <dbReference type="SAM" id="MobiDB-lite"/>
    </source>
</evidence>